<evidence type="ECO:0000256" key="10">
    <source>
        <dbReference type="HAMAP-Rule" id="MF_00139"/>
    </source>
</evidence>
<dbReference type="GO" id="GO:0004643">
    <property type="term" value="F:phosphoribosylaminoimidazolecarboxamide formyltransferase activity"/>
    <property type="evidence" value="ECO:0007669"/>
    <property type="project" value="UniProtKB-UniRule"/>
</dbReference>
<evidence type="ECO:0000256" key="2">
    <source>
        <dbReference type="ARBA" id="ARBA00004954"/>
    </source>
</evidence>
<comment type="domain">
    <text evidence="10">The IMP cyclohydrolase activity resides in the N-terminal region.</text>
</comment>
<accession>A0A4Y8WQW1</accession>
<keyword evidence="7 10" id="KW-0511">Multifunctional enzyme</keyword>
<dbReference type="CDD" id="cd01421">
    <property type="entry name" value="IMPCH"/>
    <property type="match status" value="1"/>
</dbReference>
<dbReference type="PANTHER" id="PTHR11692">
    <property type="entry name" value="BIFUNCTIONAL PURINE BIOSYNTHESIS PROTEIN PURH"/>
    <property type="match status" value="1"/>
</dbReference>
<dbReference type="Pfam" id="PF02142">
    <property type="entry name" value="MGS"/>
    <property type="match status" value="1"/>
</dbReference>
<protein>
    <recommendedName>
        <fullName evidence="10">Bifunctional purine biosynthesis protein PurH</fullName>
    </recommendedName>
    <domain>
        <recommendedName>
            <fullName evidence="10">Phosphoribosylaminoimidazolecarboxamide formyltransferase</fullName>
            <ecNumber evidence="10">2.1.2.3</ecNumber>
        </recommendedName>
        <alternativeName>
            <fullName evidence="10">AICAR transformylase</fullName>
        </alternativeName>
    </domain>
    <domain>
        <recommendedName>
            <fullName evidence="10">IMP cyclohydrolase</fullName>
            <ecNumber evidence="10">3.5.4.10</ecNumber>
        </recommendedName>
        <alternativeName>
            <fullName evidence="10">ATIC</fullName>
        </alternativeName>
        <alternativeName>
            <fullName evidence="10">IMP synthase</fullName>
        </alternativeName>
        <alternativeName>
            <fullName evidence="10">Inosinicase</fullName>
        </alternativeName>
    </domain>
</protein>
<dbReference type="NCBIfam" id="TIGR00355">
    <property type="entry name" value="purH"/>
    <property type="match status" value="1"/>
</dbReference>
<keyword evidence="5 10" id="KW-0658">Purine biosynthesis</keyword>
<dbReference type="RefSeq" id="WP_018357385.1">
    <property type="nucleotide sequence ID" value="NZ_CP197400.1"/>
</dbReference>
<dbReference type="EMBL" id="SPNC01000031">
    <property type="protein sequence ID" value="TFH96012.1"/>
    <property type="molecule type" value="Genomic_DNA"/>
</dbReference>
<dbReference type="PROSITE" id="PS51855">
    <property type="entry name" value="MGS"/>
    <property type="match status" value="1"/>
</dbReference>
<dbReference type="SMART" id="SM00851">
    <property type="entry name" value="MGS"/>
    <property type="match status" value="1"/>
</dbReference>
<comment type="similarity">
    <text evidence="3 10">Belongs to the PurH family.</text>
</comment>
<dbReference type="OrthoDB" id="9802065at2"/>
<dbReference type="Gene3D" id="3.40.140.20">
    <property type="match status" value="2"/>
</dbReference>
<dbReference type="AlphaFoldDB" id="A0A4Y8WQW1"/>
<keyword evidence="6 10" id="KW-0378">Hydrolase</keyword>
<proteinExistence type="inferred from homology"/>
<dbReference type="FunFam" id="3.40.140.20:FF:000001">
    <property type="entry name" value="Bifunctional purine biosynthesis protein PurH"/>
    <property type="match status" value="1"/>
</dbReference>
<dbReference type="STRING" id="1122973.GCA_000379925_00100"/>
<evidence type="ECO:0000313" key="11">
    <source>
        <dbReference type="EMBL" id="TFH96012.1"/>
    </source>
</evidence>
<name>A0A4Y8WQW1_9PORP</name>
<dbReference type="Pfam" id="PF01808">
    <property type="entry name" value="AICARFT_IMPCHas"/>
    <property type="match status" value="1"/>
</dbReference>
<keyword evidence="12" id="KW-1185">Reference proteome</keyword>
<dbReference type="FunFam" id="3.40.50.1380:FF:000001">
    <property type="entry name" value="Bifunctional purine biosynthesis protein PurH"/>
    <property type="match status" value="1"/>
</dbReference>
<comment type="caution">
    <text evidence="11">The sequence shown here is derived from an EMBL/GenBank/DDBJ whole genome shotgun (WGS) entry which is preliminary data.</text>
</comment>
<dbReference type="SMART" id="SM00798">
    <property type="entry name" value="AICARFT_IMPCHas"/>
    <property type="match status" value="1"/>
</dbReference>
<evidence type="ECO:0000256" key="3">
    <source>
        <dbReference type="ARBA" id="ARBA00007667"/>
    </source>
</evidence>
<dbReference type="InterPro" id="IPR016193">
    <property type="entry name" value="Cytidine_deaminase-like"/>
</dbReference>
<dbReference type="PIRSF" id="PIRSF000414">
    <property type="entry name" value="AICARFT_IMPCHas"/>
    <property type="match status" value="1"/>
</dbReference>
<dbReference type="InterPro" id="IPR024051">
    <property type="entry name" value="AICAR_Tfase_dup_dom_sf"/>
</dbReference>
<dbReference type="EC" id="3.5.4.10" evidence="10"/>
<dbReference type="EC" id="2.1.2.3" evidence="10"/>
<comment type="catalytic activity">
    <reaction evidence="9 10">
        <text>IMP + H2O = 5-formamido-1-(5-phospho-D-ribosyl)imidazole-4-carboxamide</text>
        <dbReference type="Rhea" id="RHEA:18445"/>
        <dbReference type="ChEBI" id="CHEBI:15377"/>
        <dbReference type="ChEBI" id="CHEBI:58053"/>
        <dbReference type="ChEBI" id="CHEBI:58467"/>
        <dbReference type="EC" id="3.5.4.10"/>
    </reaction>
</comment>
<dbReference type="GO" id="GO:0005829">
    <property type="term" value="C:cytosol"/>
    <property type="evidence" value="ECO:0007669"/>
    <property type="project" value="TreeGrafter"/>
</dbReference>
<dbReference type="GO" id="GO:0003937">
    <property type="term" value="F:IMP cyclohydrolase activity"/>
    <property type="evidence" value="ECO:0007669"/>
    <property type="project" value="UniProtKB-UniRule"/>
</dbReference>
<dbReference type="PANTHER" id="PTHR11692:SF0">
    <property type="entry name" value="BIFUNCTIONAL PURINE BIOSYNTHESIS PROTEIN ATIC"/>
    <property type="match status" value="1"/>
</dbReference>
<reference evidence="11 12" key="1">
    <citation type="submission" date="2019-03" db="EMBL/GenBank/DDBJ databases">
        <title>Porphyromonas levii Isolated from the Uterus of Dairy Cows.</title>
        <authorList>
            <person name="Francis A.M."/>
        </authorList>
    </citation>
    <scope>NUCLEOTIDE SEQUENCE [LARGE SCALE GENOMIC DNA]</scope>
    <source>
        <strain evidence="11 12">AF5678</strain>
    </source>
</reference>
<sequence>MSERKLKRALISVFYKDGLEPIVKHLSKLGVEIISTGGTQDFIQKLGIECTGVEELTSYPSILGGRVKTLHPTIFGGILARRDNPEDAKQCEMYDIPDIDLVIVDLYPFDETVAHGGSHDEIIEKIDIGGVSLIRAAAKNYKDVLIVASRELYGQLLQLLEEGGGVTTEKQRKVFAKAAFGYTSEYDTHIHNYFHGARFADNLPEEGIDFSIATSYELRYGENPHQEAKFYGSALTERFEILHGKQLGYNNILDLDAACNLIEDFDEPTAAIIKHNTPCGVASADTILEAYTKALASDPVSAFGGIVVVNRAVDKALAEAMNTLFIEVLISSDYSEEALEILMSKKNRRLLKDKIGFDSCKYTFRSAVGGLLAQEKDSKVEEASELQATSDHRATDEQIADLLFAMKIVKHCKSNAIVLVKDKQLVGAGYGQTSRVDALRQAIEKARAMGFETEGVVLSSDAFFPFSDCVEIANKAGISAIIQPGGSVRDEESIDFAREHGIPMYMTGIRHFKH</sequence>
<organism evidence="11 12">
    <name type="scientific">Porphyromonas levii</name>
    <dbReference type="NCBI Taxonomy" id="28114"/>
    <lineage>
        <taxon>Bacteria</taxon>
        <taxon>Pseudomonadati</taxon>
        <taxon>Bacteroidota</taxon>
        <taxon>Bacteroidia</taxon>
        <taxon>Bacteroidales</taxon>
        <taxon>Porphyromonadaceae</taxon>
        <taxon>Porphyromonas</taxon>
    </lineage>
</organism>
<evidence type="ECO:0000256" key="1">
    <source>
        <dbReference type="ARBA" id="ARBA00004844"/>
    </source>
</evidence>
<dbReference type="Proteomes" id="UP000297225">
    <property type="component" value="Unassembled WGS sequence"/>
</dbReference>
<comment type="catalytic activity">
    <reaction evidence="8 10">
        <text>(6R)-10-formyltetrahydrofolate + 5-amino-1-(5-phospho-beta-D-ribosyl)imidazole-4-carboxamide = 5-formamido-1-(5-phospho-D-ribosyl)imidazole-4-carboxamide + (6S)-5,6,7,8-tetrahydrofolate</text>
        <dbReference type="Rhea" id="RHEA:22192"/>
        <dbReference type="ChEBI" id="CHEBI:57453"/>
        <dbReference type="ChEBI" id="CHEBI:58467"/>
        <dbReference type="ChEBI" id="CHEBI:58475"/>
        <dbReference type="ChEBI" id="CHEBI:195366"/>
        <dbReference type="EC" id="2.1.2.3"/>
    </reaction>
</comment>
<dbReference type="InterPro" id="IPR002695">
    <property type="entry name" value="PurH-like"/>
</dbReference>
<evidence type="ECO:0000313" key="12">
    <source>
        <dbReference type="Proteomes" id="UP000297225"/>
    </source>
</evidence>
<evidence type="ECO:0000256" key="9">
    <source>
        <dbReference type="ARBA" id="ARBA00050687"/>
    </source>
</evidence>
<dbReference type="NCBIfam" id="NF002049">
    <property type="entry name" value="PRK00881.1"/>
    <property type="match status" value="1"/>
</dbReference>
<evidence type="ECO:0000256" key="5">
    <source>
        <dbReference type="ARBA" id="ARBA00022755"/>
    </source>
</evidence>
<dbReference type="SUPFAM" id="SSF53927">
    <property type="entry name" value="Cytidine deaminase-like"/>
    <property type="match status" value="1"/>
</dbReference>
<evidence type="ECO:0000256" key="7">
    <source>
        <dbReference type="ARBA" id="ARBA00023268"/>
    </source>
</evidence>
<dbReference type="GO" id="GO:0006189">
    <property type="term" value="P:'de novo' IMP biosynthetic process"/>
    <property type="evidence" value="ECO:0007669"/>
    <property type="project" value="UniProtKB-UniRule"/>
</dbReference>
<evidence type="ECO:0000256" key="4">
    <source>
        <dbReference type="ARBA" id="ARBA00022679"/>
    </source>
</evidence>
<gene>
    <name evidence="10 11" type="primary">purH</name>
    <name evidence="11" type="ORF">E4P47_03235</name>
</gene>
<dbReference type="HAMAP" id="MF_00139">
    <property type="entry name" value="PurH"/>
    <property type="match status" value="1"/>
</dbReference>
<comment type="pathway">
    <text evidence="1 10">Purine metabolism; IMP biosynthesis via de novo pathway; IMP from 5-formamido-1-(5-phospho-D-ribosyl)imidazole-4-carboxamide: step 1/1.</text>
</comment>
<keyword evidence="4 10" id="KW-0808">Transferase</keyword>
<dbReference type="InterPro" id="IPR036914">
    <property type="entry name" value="MGS-like_dom_sf"/>
</dbReference>
<comment type="pathway">
    <text evidence="2 10">Purine metabolism; IMP biosynthesis via de novo pathway; 5-formamido-1-(5-phospho-D-ribosyl)imidazole-4-carboxamide from 5-amino-1-(5-phospho-D-ribosyl)imidazole-4-carboxamide (10-formyl THF route): step 1/1.</text>
</comment>
<dbReference type="SUPFAM" id="SSF52335">
    <property type="entry name" value="Methylglyoxal synthase-like"/>
    <property type="match status" value="1"/>
</dbReference>
<dbReference type="UniPathway" id="UPA00074">
    <property type="reaction ID" value="UER00133"/>
</dbReference>
<dbReference type="Gene3D" id="3.40.50.1380">
    <property type="entry name" value="Methylglyoxal synthase-like domain"/>
    <property type="match status" value="1"/>
</dbReference>
<evidence type="ECO:0000256" key="8">
    <source>
        <dbReference type="ARBA" id="ARBA00050488"/>
    </source>
</evidence>
<dbReference type="InterPro" id="IPR011607">
    <property type="entry name" value="MGS-like_dom"/>
</dbReference>
<evidence type="ECO:0000256" key="6">
    <source>
        <dbReference type="ARBA" id="ARBA00022801"/>
    </source>
</evidence>